<dbReference type="GO" id="GO:0008270">
    <property type="term" value="F:zinc ion binding"/>
    <property type="evidence" value="ECO:0007669"/>
    <property type="project" value="InterPro"/>
</dbReference>
<keyword evidence="4" id="KW-0479">Metal-binding</keyword>
<evidence type="ECO:0000256" key="4">
    <source>
        <dbReference type="ARBA" id="ARBA00022723"/>
    </source>
</evidence>
<keyword evidence="8" id="KW-0482">Metalloprotease</keyword>
<dbReference type="InterPro" id="IPR001261">
    <property type="entry name" value="ArgE/DapE_CS"/>
</dbReference>
<dbReference type="SUPFAM" id="SSF53187">
    <property type="entry name" value="Zn-dependent exopeptidases"/>
    <property type="match status" value="1"/>
</dbReference>
<comment type="cofactor">
    <cofactor evidence="1">
        <name>Zn(2+)</name>
        <dbReference type="ChEBI" id="CHEBI:29105"/>
    </cofactor>
</comment>
<keyword evidence="3" id="KW-0645">Protease</keyword>
<keyword evidence="6" id="KW-0862">Zinc</keyword>
<keyword evidence="7 9" id="KW-0224">Dipeptidase</keyword>
<name>A0A9D1ALB0_9FIRM</name>
<dbReference type="GO" id="GO:0016805">
    <property type="term" value="F:dipeptidase activity"/>
    <property type="evidence" value="ECO:0007669"/>
    <property type="project" value="UniProtKB-KW"/>
</dbReference>
<evidence type="ECO:0000256" key="5">
    <source>
        <dbReference type="ARBA" id="ARBA00022801"/>
    </source>
</evidence>
<dbReference type="Gene3D" id="3.30.70.360">
    <property type="match status" value="2"/>
</dbReference>
<evidence type="ECO:0000256" key="3">
    <source>
        <dbReference type="ARBA" id="ARBA00022670"/>
    </source>
</evidence>
<comment type="caution">
    <text evidence="9">The sequence shown here is derived from an EMBL/GenBank/DDBJ whole genome shotgun (WGS) entry which is preliminary data.</text>
</comment>
<evidence type="ECO:0000256" key="7">
    <source>
        <dbReference type="ARBA" id="ARBA00022997"/>
    </source>
</evidence>
<dbReference type="PANTHER" id="PTHR43808">
    <property type="entry name" value="ACETYLORNITHINE DEACETYLASE"/>
    <property type="match status" value="1"/>
</dbReference>
<dbReference type="EC" id="3.4.13.-" evidence="9"/>
<reference evidence="9" key="1">
    <citation type="submission" date="2020-10" db="EMBL/GenBank/DDBJ databases">
        <authorList>
            <person name="Gilroy R."/>
        </authorList>
    </citation>
    <scope>NUCLEOTIDE SEQUENCE</scope>
    <source>
        <strain evidence="9">CHK184-25365</strain>
    </source>
</reference>
<evidence type="ECO:0000256" key="2">
    <source>
        <dbReference type="ARBA" id="ARBA00006247"/>
    </source>
</evidence>
<reference evidence="9" key="2">
    <citation type="journal article" date="2021" name="PeerJ">
        <title>Extensive microbial diversity within the chicken gut microbiome revealed by metagenomics and culture.</title>
        <authorList>
            <person name="Gilroy R."/>
            <person name="Ravi A."/>
            <person name="Getino M."/>
            <person name="Pursley I."/>
            <person name="Horton D.L."/>
            <person name="Alikhan N.F."/>
            <person name="Baker D."/>
            <person name="Gharbi K."/>
            <person name="Hall N."/>
            <person name="Watson M."/>
            <person name="Adriaenssens E.M."/>
            <person name="Foster-Nyarko E."/>
            <person name="Jarju S."/>
            <person name="Secka A."/>
            <person name="Antonio M."/>
            <person name="Oren A."/>
            <person name="Chaudhuri R.R."/>
            <person name="La Ragione R."/>
            <person name="Hildebrand F."/>
            <person name="Pallen M.J."/>
        </authorList>
    </citation>
    <scope>NUCLEOTIDE SEQUENCE</scope>
    <source>
        <strain evidence="9">CHK184-25365</strain>
    </source>
</reference>
<dbReference type="PROSITE" id="PS00758">
    <property type="entry name" value="ARGE_DAPE_CPG2_1"/>
    <property type="match status" value="1"/>
</dbReference>
<gene>
    <name evidence="9" type="ORF">IAB36_05645</name>
</gene>
<dbReference type="NCBIfam" id="TIGR01887">
    <property type="entry name" value="dipeptidaselike"/>
    <property type="match status" value="1"/>
</dbReference>
<dbReference type="GO" id="GO:0008777">
    <property type="term" value="F:acetylornithine deacetylase activity"/>
    <property type="evidence" value="ECO:0007669"/>
    <property type="project" value="TreeGrafter"/>
</dbReference>
<proteinExistence type="inferred from homology"/>
<dbReference type="GO" id="GO:0006508">
    <property type="term" value="P:proteolysis"/>
    <property type="evidence" value="ECO:0007669"/>
    <property type="project" value="UniProtKB-KW"/>
</dbReference>
<comment type="similarity">
    <text evidence="2">Belongs to the peptidase M20A family.</text>
</comment>
<evidence type="ECO:0000313" key="10">
    <source>
        <dbReference type="Proteomes" id="UP000886749"/>
    </source>
</evidence>
<evidence type="ECO:0000313" key="9">
    <source>
        <dbReference type="EMBL" id="HIR41291.1"/>
    </source>
</evidence>
<dbReference type="GO" id="GO:0008237">
    <property type="term" value="F:metallopeptidase activity"/>
    <property type="evidence" value="ECO:0007669"/>
    <property type="project" value="UniProtKB-KW"/>
</dbReference>
<dbReference type="InterPro" id="IPR002933">
    <property type="entry name" value="Peptidase_M20"/>
</dbReference>
<dbReference type="PANTHER" id="PTHR43808:SF31">
    <property type="entry name" value="N-ACETYL-L-CITRULLINE DEACETYLASE"/>
    <property type="match status" value="1"/>
</dbReference>
<dbReference type="GO" id="GO:0006526">
    <property type="term" value="P:L-arginine biosynthetic process"/>
    <property type="evidence" value="ECO:0007669"/>
    <property type="project" value="TreeGrafter"/>
</dbReference>
<dbReference type="InterPro" id="IPR036264">
    <property type="entry name" value="Bact_exopeptidase_dim_dom"/>
</dbReference>
<dbReference type="InterPro" id="IPR010964">
    <property type="entry name" value="M20A_pepV-rel"/>
</dbReference>
<evidence type="ECO:0000256" key="1">
    <source>
        <dbReference type="ARBA" id="ARBA00001947"/>
    </source>
</evidence>
<dbReference type="Pfam" id="PF01546">
    <property type="entry name" value="Peptidase_M20"/>
    <property type="match status" value="1"/>
</dbReference>
<evidence type="ECO:0000256" key="8">
    <source>
        <dbReference type="ARBA" id="ARBA00023049"/>
    </source>
</evidence>
<evidence type="ECO:0000256" key="6">
    <source>
        <dbReference type="ARBA" id="ARBA00022833"/>
    </source>
</evidence>
<protein>
    <submittedName>
        <fullName evidence="9">Sapep family Mn(2+)-dependent dipeptidase</fullName>
        <ecNumber evidence="9">3.4.13.-</ecNumber>
    </submittedName>
</protein>
<dbReference type="Proteomes" id="UP000886749">
    <property type="component" value="Unassembled WGS sequence"/>
</dbReference>
<dbReference type="EMBL" id="DVGY01000126">
    <property type="protein sequence ID" value="HIR41291.1"/>
    <property type="molecule type" value="Genomic_DNA"/>
</dbReference>
<dbReference type="InterPro" id="IPR050072">
    <property type="entry name" value="Peptidase_M20A"/>
</dbReference>
<organism evidence="9 10">
    <name type="scientific">Candidatus Egerieicola pullicola</name>
    <dbReference type="NCBI Taxonomy" id="2840775"/>
    <lineage>
        <taxon>Bacteria</taxon>
        <taxon>Bacillati</taxon>
        <taxon>Bacillota</taxon>
        <taxon>Clostridia</taxon>
        <taxon>Eubacteriales</taxon>
        <taxon>Oscillospiraceae</taxon>
        <taxon>Oscillospiraceae incertae sedis</taxon>
        <taxon>Candidatus Egerieicola</taxon>
    </lineage>
</organism>
<accession>A0A9D1ALB0</accession>
<sequence length="454" mass="49751">MTPQEWVTNQLPNMEEVLKALVAIPSVQGAATENAPYGTQPLHCLEEFLRQAQALGFPVSLEDQRMGEVRLGEGSPSLAILGHLDVVPGWTGGEHPSYELTKEDGVYYGRGVIDDKGPMVSALFALYYFLEQGISLDAPVMLLAGTDEENGSADLEYYRKNHTLPSMVITPDASYPVINGEKGMLRFLLQRKVSQTYLSEVTGGEVINGVPQNAEAEFVFVPPFWSTLPDQIGEVRFAKNGQKYYAHGKNAHASTPELGENALTALWQALAETLPAGKEKHLFQDLVTLFPHGKTGGEGFDAACSDPISGRLTLNPGFCQIRGGLAEIFCDVRFPLDRTAKEMLVQFTRKAAEYRFILTPLLQEEPHYTPEDGRLVSTLLKVYQQHTGKEGSCISIGGGTYVHNIPGGVAFGMERDGYDYHMHGADERLPVQELVDNTVLYIKAIQALCGKEGA</sequence>
<keyword evidence="5 9" id="KW-0378">Hydrolase</keyword>
<dbReference type="Gene3D" id="3.40.630.10">
    <property type="entry name" value="Zn peptidases"/>
    <property type="match status" value="1"/>
</dbReference>
<dbReference type="SUPFAM" id="SSF55031">
    <property type="entry name" value="Bacterial exopeptidase dimerisation domain"/>
    <property type="match status" value="1"/>
</dbReference>
<dbReference type="AlphaFoldDB" id="A0A9D1ALB0"/>